<feature type="compositionally biased region" description="Low complexity" evidence="4">
    <location>
        <begin position="1089"/>
        <end position="1098"/>
    </location>
</feature>
<comment type="subcellular location">
    <subcellularLocation>
        <location evidence="1">Nucleus</location>
    </subcellularLocation>
</comment>
<feature type="compositionally biased region" description="Basic and acidic residues" evidence="4">
    <location>
        <begin position="108"/>
        <end position="120"/>
    </location>
</feature>
<dbReference type="Pfam" id="PF09038">
    <property type="entry name" value="53-BP1_Tudor"/>
    <property type="match status" value="1"/>
</dbReference>
<dbReference type="Gene3D" id="3.40.50.10190">
    <property type="entry name" value="BRCT domain"/>
    <property type="match status" value="2"/>
</dbReference>
<dbReference type="GO" id="GO:0000077">
    <property type="term" value="P:DNA damage checkpoint signaling"/>
    <property type="evidence" value="ECO:0007669"/>
    <property type="project" value="TreeGrafter"/>
</dbReference>
<feature type="region of interest" description="Disordered" evidence="4">
    <location>
        <begin position="1"/>
        <end position="853"/>
    </location>
</feature>
<dbReference type="CDD" id="cd17745">
    <property type="entry name" value="BRCT_p53bp1_rpt1"/>
    <property type="match status" value="1"/>
</dbReference>
<feature type="compositionally biased region" description="Basic residues" evidence="4">
    <location>
        <begin position="1065"/>
        <end position="1075"/>
    </location>
</feature>
<dbReference type="GO" id="GO:0045944">
    <property type="term" value="P:positive regulation of transcription by RNA polymerase II"/>
    <property type="evidence" value="ECO:0007669"/>
    <property type="project" value="TreeGrafter"/>
</dbReference>
<accession>A0A1Q3EWT9</accession>
<evidence type="ECO:0000256" key="3">
    <source>
        <dbReference type="ARBA" id="ARBA00023242"/>
    </source>
</evidence>
<feature type="compositionally biased region" description="Low complexity" evidence="4">
    <location>
        <begin position="968"/>
        <end position="979"/>
    </location>
</feature>
<feature type="compositionally biased region" description="Basic and acidic residues" evidence="4">
    <location>
        <begin position="351"/>
        <end position="385"/>
    </location>
</feature>
<feature type="compositionally biased region" description="Low complexity" evidence="4">
    <location>
        <begin position="71"/>
        <end position="98"/>
    </location>
</feature>
<feature type="region of interest" description="Disordered" evidence="4">
    <location>
        <begin position="876"/>
        <end position="901"/>
    </location>
</feature>
<feature type="compositionally biased region" description="Basic and acidic residues" evidence="4">
    <location>
        <begin position="1076"/>
        <end position="1088"/>
    </location>
</feature>
<feature type="compositionally biased region" description="Basic and acidic residues" evidence="4">
    <location>
        <begin position="26"/>
        <end position="36"/>
    </location>
</feature>
<dbReference type="InterPro" id="IPR047249">
    <property type="entry name" value="BRCT_p53bp1-like_rpt1"/>
</dbReference>
<feature type="compositionally biased region" description="Acidic residues" evidence="4">
    <location>
        <begin position="563"/>
        <end position="572"/>
    </location>
</feature>
<feature type="region of interest" description="Disordered" evidence="4">
    <location>
        <begin position="1242"/>
        <end position="1369"/>
    </location>
</feature>
<feature type="compositionally biased region" description="Polar residues" evidence="4">
    <location>
        <begin position="754"/>
        <end position="777"/>
    </location>
</feature>
<feature type="compositionally biased region" description="Basic and acidic residues" evidence="4">
    <location>
        <begin position="778"/>
        <end position="787"/>
    </location>
</feature>
<feature type="compositionally biased region" description="Polar residues" evidence="4">
    <location>
        <begin position="175"/>
        <end position="187"/>
    </location>
</feature>
<feature type="compositionally biased region" description="Basic and acidic residues" evidence="4">
    <location>
        <begin position="722"/>
        <end position="731"/>
    </location>
</feature>
<dbReference type="PROSITE" id="PS50172">
    <property type="entry name" value="BRCT"/>
    <property type="match status" value="1"/>
</dbReference>
<feature type="compositionally biased region" description="Low complexity" evidence="4">
    <location>
        <begin position="742"/>
        <end position="753"/>
    </location>
</feature>
<feature type="compositionally biased region" description="Basic and acidic residues" evidence="4">
    <location>
        <begin position="448"/>
        <end position="475"/>
    </location>
</feature>
<dbReference type="SUPFAM" id="SSF63748">
    <property type="entry name" value="Tudor/PWWP/MBT"/>
    <property type="match status" value="1"/>
</dbReference>
<dbReference type="PANTHER" id="PTHR15321">
    <property type="entry name" value="TUMOR SUPPRESSOR P53-BINDING PROTEIN 1"/>
    <property type="match status" value="1"/>
</dbReference>
<feature type="region of interest" description="Disordered" evidence="4">
    <location>
        <begin position="958"/>
        <end position="1018"/>
    </location>
</feature>
<organism evidence="6">
    <name type="scientific">Culex tarsalis</name>
    <name type="common">Encephalitis mosquito</name>
    <dbReference type="NCBI Taxonomy" id="7177"/>
    <lineage>
        <taxon>Eukaryota</taxon>
        <taxon>Metazoa</taxon>
        <taxon>Ecdysozoa</taxon>
        <taxon>Arthropoda</taxon>
        <taxon>Hexapoda</taxon>
        <taxon>Insecta</taxon>
        <taxon>Pterygota</taxon>
        <taxon>Neoptera</taxon>
        <taxon>Endopterygota</taxon>
        <taxon>Diptera</taxon>
        <taxon>Nematocera</taxon>
        <taxon>Culicoidea</taxon>
        <taxon>Culicidae</taxon>
        <taxon>Culicinae</taxon>
        <taxon>Culicini</taxon>
        <taxon>Culex</taxon>
        <taxon>Culex</taxon>
    </lineage>
</organism>
<dbReference type="InterPro" id="IPR047252">
    <property type="entry name" value="TP53BP1-like"/>
</dbReference>
<feature type="compositionally biased region" description="Low complexity" evidence="4">
    <location>
        <begin position="839"/>
        <end position="853"/>
    </location>
</feature>
<name>A0A1Q3EWT9_CULTA</name>
<keyword evidence="3" id="KW-0539">Nucleus</keyword>
<dbReference type="PANTHER" id="PTHR15321:SF3">
    <property type="entry name" value="TP53-BINDING PROTEIN 1"/>
    <property type="match status" value="1"/>
</dbReference>
<dbReference type="InterPro" id="IPR001357">
    <property type="entry name" value="BRCT_dom"/>
</dbReference>
<feature type="compositionally biased region" description="Low complexity" evidence="4">
    <location>
        <begin position="803"/>
        <end position="812"/>
    </location>
</feature>
<feature type="compositionally biased region" description="Basic and acidic residues" evidence="4">
    <location>
        <begin position="656"/>
        <end position="665"/>
    </location>
</feature>
<dbReference type="Gene3D" id="2.30.30.140">
    <property type="match status" value="1"/>
</dbReference>
<feature type="compositionally biased region" description="Basic and acidic residues" evidence="4">
    <location>
        <begin position="392"/>
        <end position="441"/>
    </location>
</feature>
<dbReference type="InterPro" id="IPR015125">
    <property type="entry name" value="53-BP1_Tudor"/>
</dbReference>
<feature type="compositionally biased region" description="Low complexity" evidence="4">
    <location>
        <begin position="888"/>
        <end position="901"/>
    </location>
</feature>
<proteinExistence type="predicted"/>
<keyword evidence="2" id="KW-0227">DNA damage</keyword>
<dbReference type="InterPro" id="IPR036420">
    <property type="entry name" value="BRCT_dom_sf"/>
</dbReference>
<feature type="compositionally biased region" description="Basic and acidic residues" evidence="4">
    <location>
        <begin position="56"/>
        <end position="70"/>
    </location>
</feature>
<feature type="compositionally biased region" description="Polar residues" evidence="4">
    <location>
        <begin position="674"/>
        <end position="685"/>
    </location>
</feature>
<evidence type="ECO:0000256" key="4">
    <source>
        <dbReference type="SAM" id="MobiDB-lite"/>
    </source>
</evidence>
<feature type="compositionally biased region" description="Polar residues" evidence="4">
    <location>
        <begin position="1323"/>
        <end position="1337"/>
    </location>
</feature>
<evidence type="ECO:0000256" key="1">
    <source>
        <dbReference type="ARBA" id="ARBA00004123"/>
    </source>
</evidence>
<dbReference type="Pfam" id="PF18428">
    <property type="entry name" value="BRCT_3"/>
    <property type="match status" value="1"/>
</dbReference>
<evidence type="ECO:0000259" key="5">
    <source>
        <dbReference type="PROSITE" id="PS50172"/>
    </source>
</evidence>
<feature type="compositionally biased region" description="Basic and acidic residues" evidence="4">
    <location>
        <begin position="210"/>
        <end position="326"/>
    </location>
</feature>
<dbReference type="GO" id="GO:0005634">
    <property type="term" value="C:nucleus"/>
    <property type="evidence" value="ECO:0007669"/>
    <property type="project" value="UniProtKB-SubCell"/>
</dbReference>
<feature type="compositionally biased region" description="Polar residues" evidence="4">
    <location>
        <begin position="958"/>
        <end position="967"/>
    </location>
</feature>
<dbReference type="SUPFAM" id="SSF52113">
    <property type="entry name" value="BRCT domain"/>
    <property type="match status" value="2"/>
</dbReference>
<dbReference type="GO" id="GO:0042393">
    <property type="term" value="F:histone binding"/>
    <property type="evidence" value="ECO:0007669"/>
    <property type="project" value="TreeGrafter"/>
</dbReference>
<dbReference type="EMBL" id="GFDL01015299">
    <property type="protein sequence ID" value="JAV19746.1"/>
    <property type="molecule type" value="Transcribed_RNA"/>
</dbReference>
<evidence type="ECO:0000313" key="6">
    <source>
        <dbReference type="EMBL" id="JAV19746.1"/>
    </source>
</evidence>
<feature type="domain" description="BRCT" evidence="5">
    <location>
        <begin position="1444"/>
        <end position="1519"/>
    </location>
</feature>
<feature type="compositionally biased region" description="Polar residues" evidence="4">
    <location>
        <begin position="1249"/>
        <end position="1270"/>
    </location>
</feature>
<dbReference type="InterPro" id="IPR047250">
    <property type="entry name" value="BRCT_p53bp1-like_rpt2"/>
</dbReference>
<feature type="compositionally biased region" description="Low complexity" evidence="4">
    <location>
        <begin position="991"/>
        <end position="1009"/>
    </location>
</feature>
<feature type="compositionally biased region" description="Basic and acidic residues" evidence="4">
    <location>
        <begin position="590"/>
        <end position="609"/>
    </location>
</feature>
<feature type="compositionally biased region" description="Basic and acidic residues" evidence="4">
    <location>
        <begin position="130"/>
        <end position="174"/>
    </location>
</feature>
<feature type="region of interest" description="Disordered" evidence="4">
    <location>
        <begin position="1043"/>
        <end position="1117"/>
    </location>
</feature>
<protein>
    <submittedName>
        <fullName evidence="6">Putative ribonuclease e</fullName>
    </submittedName>
</protein>
<evidence type="ECO:0000256" key="2">
    <source>
        <dbReference type="ARBA" id="ARBA00022763"/>
    </source>
</evidence>
<sequence>MDAESTLAEKIVPPNNGSGETTDPAVLKEKAAEELKSAASLKGGGEETTNTPEAVPIEKDDLLERLEKIDTSSSPTTTTNDAVAAPTKETEAASSAATNDVDMENDDLIQRLEAIEKGEVEETTASVADSSKKEEDKKEENHQNGLEKADEAELLEEKMEVDSAEATADKKEDSTATAEKTTNGSSSADHDTQAASSAKRRHSEDEEQEPSSKKVHVEEDSKKPETVTEEKKEEPVVEEAKPESVPEEKSESEPTVEEKPKQEDQPAVEESVKAESEQEPPKEPETVEEPPKEGGKVSKEDAVDSAKESTAESKDEQTASEEKPLEESAPPPEPDPVEETDSKVEPPALETEEKNDEKPVEEPPVPEKKDEKPAEEPSVPEKKDEPELEPTVEAKKPAEEEAKAEVVADSGAEKESVAVESTEKLEEKSEEDREPAEEAKQEPVASTEKVEPVVEAEKETKPEEVPTASEEKPEALPDTEPNTESESQQEEQPTSSSVAEVEEKSDDAAISSSSEPKEPETAEANAGEVETVTSSDEKPAAEPETVVDFTPEAAPTSAPVEPQVDEAMEVDAAEPVVEKSEVAEVSETPCAKKEAYQCTEKVEDKKEDTPEAAPVAEPEKAPAEDEQMEVDSAAVPPSQSKSDGDVTEGMNTSSEELIKTLAKEDEEKEENVADSASETNTTATVSALDKNVDAEEVPPAAEESKVLDDSIECSLPTSSSDKMADRLKQRLDLISNGSSTPNAAVSSSNVYNSTPIQKQFEISSENVSKITRPSVDNSHQEENEEHSAIVADNSTTVEEKEAVASTSAGAAAQEPQPKKEAPETSKQSAASSVKEESSVKSSESSEVDSCTASSALNTAEETNLYASNARKFNGISSTSGSELDDKAAVQTPTNVTTTAASTTTTTTAAAANKLDLTQALTSEEALYEVSVWFDGVEMQFLSVEKVIENKLAAPGLAGSTQDLTGIDSSKQSSNGSVGSLGPFQLPSARPAADSHSSATDSSGTISSQSKAPLSKVKHTVRGAKALASLMIEEFTKIKRALSKDDELSDAELDQSSSNLKTPKTATKKGGRGQKRSRTESEAEEESKSKQTSSSSSSKSVKKQKPDTPVPAESESPANQDDWLCCLARWSDRKYYAGKVTGYKGDNKYMVLFEDGASKALSKDVIVIGDKDTLPIKGHAVHALTGGDTYETGMVEEVKRNEAANEVLYVVRIGDGTVEVTASDMYLNEEQAKLINKACKAAESADDPMQSPSASGKRGSATNTPILQTPDDSAVAGGEKGSRSTRSKRGGDKPQTPVTPEAGYSGGVGKKGRRGRSKAQSSAQPAGTVSISESSDVSDTLEEDMPAPPSPEADLESVDGVQPELQRTQKESEIRKMYLVAEYLGNGNGHTLEDILGPLPGSKTVFRNKHFILTCTIPPKGICSTPDKDDMRNKYRKFSLVPFVKEHLRLQIEMGGGKVYEHFEDIPKAKYKQCKLIAPHPSATAKYVQCLAVDIPAVSHEWIIECCRTLTFLDYKPYALPAGWSFLEERYIRWNCGRGVELRSTVNPFVGYCINIASLNTDFTEFWSRVCKMAGGTVRLIKSENDLTSNLSGFMLTDQEFPEDIKLRATRYGLQIVSTVWVVQSLIVGRVCQPDSHEKLTQIYQDDDY</sequence>
<feature type="compositionally biased region" description="Polar residues" evidence="4">
    <location>
        <begin position="1053"/>
        <end position="1064"/>
    </location>
</feature>
<dbReference type="CDD" id="cd17724">
    <property type="entry name" value="BRCT_p53bp1_rpt2"/>
    <property type="match status" value="1"/>
</dbReference>
<reference evidence="6" key="1">
    <citation type="submission" date="2017-01" db="EMBL/GenBank/DDBJ databases">
        <title>A deep insight into the sialotranscriptome of adult male and female Cluex tarsalis mosquitoes.</title>
        <authorList>
            <person name="Ribeiro J.M."/>
            <person name="Moreira F."/>
            <person name="Bernard K.A."/>
            <person name="Calvo E."/>
        </authorList>
    </citation>
    <scope>NUCLEOTIDE SEQUENCE</scope>
    <source>
        <strain evidence="6">Kern County</strain>
        <tissue evidence="6">Salivary glands</tissue>
    </source>
</reference>